<dbReference type="PANTHER" id="PTHR43861:SF1">
    <property type="entry name" value="TRANS-ACONITATE 2-METHYLTRANSFERASE"/>
    <property type="match status" value="1"/>
</dbReference>
<dbReference type="SUPFAM" id="SSF53335">
    <property type="entry name" value="S-adenosyl-L-methionine-dependent methyltransferases"/>
    <property type="match status" value="1"/>
</dbReference>
<reference evidence="2" key="1">
    <citation type="journal article" date="2019" name="Int. J. Syst. Evol. Microbiol.">
        <title>The Global Catalogue of Microorganisms (GCM) 10K type strain sequencing project: providing services to taxonomists for standard genome sequencing and annotation.</title>
        <authorList>
            <consortium name="The Broad Institute Genomics Platform"/>
            <consortium name="The Broad Institute Genome Sequencing Center for Infectious Disease"/>
            <person name="Wu L."/>
            <person name="Ma J."/>
        </authorList>
    </citation>
    <scope>NUCLEOTIDE SEQUENCE [LARGE SCALE GENOMIC DNA]</scope>
    <source>
        <strain evidence="2">KCTC 32239</strain>
    </source>
</reference>
<dbReference type="Gene3D" id="3.40.50.150">
    <property type="entry name" value="Vaccinia Virus protein VP39"/>
    <property type="match status" value="1"/>
</dbReference>
<evidence type="ECO:0000313" key="2">
    <source>
        <dbReference type="Proteomes" id="UP000619761"/>
    </source>
</evidence>
<keyword evidence="2" id="KW-1185">Reference proteome</keyword>
<evidence type="ECO:0008006" key="3">
    <source>
        <dbReference type="Google" id="ProtNLM"/>
    </source>
</evidence>
<proteinExistence type="predicted"/>
<dbReference type="PANTHER" id="PTHR43861">
    <property type="entry name" value="TRANS-ACONITATE 2-METHYLTRANSFERASE-RELATED"/>
    <property type="match status" value="1"/>
</dbReference>
<organism evidence="1 2">
    <name type="scientific">Cellvibrio zantedeschiae</name>
    <dbReference type="NCBI Taxonomy" id="1237077"/>
    <lineage>
        <taxon>Bacteria</taxon>
        <taxon>Pseudomonadati</taxon>
        <taxon>Pseudomonadota</taxon>
        <taxon>Gammaproteobacteria</taxon>
        <taxon>Cellvibrionales</taxon>
        <taxon>Cellvibrionaceae</taxon>
        <taxon>Cellvibrio</taxon>
    </lineage>
</organism>
<dbReference type="CDD" id="cd02440">
    <property type="entry name" value="AdoMet_MTases"/>
    <property type="match status" value="1"/>
</dbReference>
<name>A0ABQ3B906_9GAMM</name>
<dbReference type="Pfam" id="PF13489">
    <property type="entry name" value="Methyltransf_23"/>
    <property type="match status" value="1"/>
</dbReference>
<sequence length="252" mass="28626">MDIIEEYQRQQSWRNWEKYLEAIPLDANNRVLDLGCSIGGVSNLFAQRVASVTGIDSNSDFINYCNANKQPNQNFICSDFATINYRELSPITGVWASFSLSYLKNPAEILVSLYDALEPGGWIALADVSCFISGNMLLDSKHYQRVRDFEIESLKLGLYDFDFGSKMESLLKQVGFNIIYVNNNVTDAELNFDGSCEHQILLNWKARLERMQGLKNRYPAQYPEICNEIIGSLESSKHCKGNNVRFVVATKT</sequence>
<dbReference type="InterPro" id="IPR029063">
    <property type="entry name" value="SAM-dependent_MTases_sf"/>
</dbReference>
<accession>A0ABQ3B906</accession>
<protein>
    <recommendedName>
        <fullName evidence="3">Methyltransferase domain-containing protein</fullName>
    </recommendedName>
</protein>
<gene>
    <name evidence="1" type="ORF">GCM10011613_29970</name>
</gene>
<comment type="caution">
    <text evidence="1">The sequence shown here is derived from an EMBL/GenBank/DDBJ whole genome shotgun (WGS) entry which is preliminary data.</text>
</comment>
<dbReference type="RefSeq" id="WP_189420066.1">
    <property type="nucleotide sequence ID" value="NZ_BMYZ01000003.1"/>
</dbReference>
<evidence type="ECO:0000313" key="1">
    <source>
        <dbReference type="EMBL" id="GGY83114.1"/>
    </source>
</evidence>
<dbReference type="Proteomes" id="UP000619761">
    <property type="component" value="Unassembled WGS sequence"/>
</dbReference>
<dbReference type="EMBL" id="BMYZ01000003">
    <property type="protein sequence ID" value="GGY83114.1"/>
    <property type="molecule type" value="Genomic_DNA"/>
</dbReference>